<dbReference type="GO" id="GO:0000407">
    <property type="term" value="C:phagophore assembly site"/>
    <property type="evidence" value="ECO:0007669"/>
    <property type="project" value="UniProtKB-SubCell"/>
</dbReference>
<dbReference type="Gene3D" id="1.10.10.2570">
    <property type="match status" value="1"/>
</dbReference>
<dbReference type="STRING" id="1789683.A0A1X7RA73"/>
<dbReference type="InterPro" id="IPR039113">
    <property type="entry name" value="ATG29"/>
</dbReference>
<dbReference type="AlphaFoldDB" id="A0A1X7RA73"/>
<evidence type="ECO:0000313" key="8">
    <source>
        <dbReference type="EMBL" id="SMN22116.1"/>
    </source>
</evidence>
<organism evidence="8 9">
    <name type="scientific">Maudiozyma saulgeensis</name>
    <dbReference type="NCBI Taxonomy" id="1789683"/>
    <lineage>
        <taxon>Eukaryota</taxon>
        <taxon>Fungi</taxon>
        <taxon>Dikarya</taxon>
        <taxon>Ascomycota</taxon>
        <taxon>Saccharomycotina</taxon>
        <taxon>Saccharomycetes</taxon>
        <taxon>Saccharomycetales</taxon>
        <taxon>Saccharomycetaceae</taxon>
        <taxon>Maudiozyma</taxon>
    </lineage>
</organism>
<evidence type="ECO:0000256" key="6">
    <source>
        <dbReference type="ARBA" id="ARBA00023006"/>
    </source>
</evidence>
<dbReference type="GO" id="GO:0000045">
    <property type="term" value="P:autophagosome assembly"/>
    <property type="evidence" value="ECO:0007669"/>
    <property type="project" value="InterPro"/>
</dbReference>
<sequence length="205" mass="23693">MNNNNTIVYIKVDGPRPANFVDPTPFDWNEEKENQLWKFISKLDSEQDHINWKQLSETFETPVYFLKNRAYKMFSMRLEQLKQKIQNKKKMLEGNHISESISLGHPIIDSPSESSFLTHRVTNRKTDHKPSSFDGREDIDNDVADELAEGLQKTKLLNYITPETNEVTDNNMRHDGDSELDSDISSNLSVSKSALEEALMARLNF</sequence>
<proteinExistence type="inferred from homology"/>
<name>A0A1X7RA73_9SACH</name>
<evidence type="ECO:0000256" key="2">
    <source>
        <dbReference type="ARBA" id="ARBA00010082"/>
    </source>
</evidence>
<dbReference type="PANTHER" id="PTHR40012">
    <property type="entry name" value="AUTOPHAGY-RELATED PROTEIN 29"/>
    <property type="match status" value="1"/>
</dbReference>
<dbReference type="InterPro" id="IPR039362">
    <property type="entry name" value="ATG29_sf"/>
</dbReference>
<gene>
    <name evidence="8" type="ORF">KASA_0I01276G</name>
</gene>
<dbReference type="EMBL" id="FXLY01000010">
    <property type="protein sequence ID" value="SMN22116.1"/>
    <property type="molecule type" value="Genomic_DNA"/>
</dbReference>
<dbReference type="Proteomes" id="UP000196158">
    <property type="component" value="Unassembled WGS sequence"/>
</dbReference>
<dbReference type="GO" id="GO:0015031">
    <property type="term" value="P:protein transport"/>
    <property type="evidence" value="ECO:0007669"/>
    <property type="project" value="UniProtKB-KW"/>
</dbReference>
<evidence type="ECO:0000256" key="4">
    <source>
        <dbReference type="ARBA" id="ARBA00022448"/>
    </source>
</evidence>
<dbReference type="PANTHER" id="PTHR40012:SF1">
    <property type="entry name" value="AUTOPHAGY-RELATED PROTEIN 29"/>
    <property type="match status" value="1"/>
</dbReference>
<reference evidence="8 9" key="1">
    <citation type="submission" date="2017-04" db="EMBL/GenBank/DDBJ databases">
        <authorList>
            <person name="Afonso C.L."/>
            <person name="Miller P.J."/>
            <person name="Scott M.A."/>
            <person name="Spackman E."/>
            <person name="Goraichik I."/>
            <person name="Dimitrov K.M."/>
            <person name="Suarez D.L."/>
            <person name="Swayne D.E."/>
        </authorList>
    </citation>
    <scope>NUCLEOTIDE SEQUENCE [LARGE SCALE GENOMIC DNA]</scope>
</reference>
<evidence type="ECO:0000259" key="7">
    <source>
        <dbReference type="Pfam" id="PF18388"/>
    </source>
</evidence>
<comment type="subcellular location">
    <subcellularLocation>
        <location evidence="1">Preautophagosomal structure</location>
    </subcellularLocation>
</comment>
<keyword evidence="5" id="KW-0653">Protein transport</keyword>
<evidence type="ECO:0000256" key="1">
    <source>
        <dbReference type="ARBA" id="ARBA00004329"/>
    </source>
</evidence>
<keyword evidence="9" id="KW-1185">Reference proteome</keyword>
<accession>A0A1X7RA73</accession>
<evidence type="ECO:0000313" key="9">
    <source>
        <dbReference type="Proteomes" id="UP000196158"/>
    </source>
</evidence>
<dbReference type="InterPro" id="IPR040666">
    <property type="entry name" value="Atg29_N"/>
</dbReference>
<evidence type="ECO:0000256" key="5">
    <source>
        <dbReference type="ARBA" id="ARBA00022927"/>
    </source>
</evidence>
<protein>
    <recommendedName>
        <fullName evidence="3">Autophagy-related protein 29</fullName>
    </recommendedName>
</protein>
<evidence type="ECO:0000256" key="3">
    <source>
        <dbReference type="ARBA" id="ARBA00013784"/>
    </source>
</evidence>
<comment type="similarity">
    <text evidence="2">Belongs to the ATG29 family.</text>
</comment>
<dbReference type="Pfam" id="PF18388">
    <property type="entry name" value="ATG29_N"/>
    <property type="match status" value="1"/>
</dbReference>
<feature type="domain" description="Atg29 N-terminal" evidence="7">
    <location>
        <begin position="7"/>
        <end position="60"/>
    </location>
</feature>
<keyword evidence="4" id="KW-0813">Transport</keyword>
<dbReference type="OrthoDB" id="21072at2759"/>
<keyword evidence="6" id="KW-0072">Autophagy</keyword>